<dbReference type="CDD" id="cd00397">
    <property type="entry name" value="DNA_BRE_C"/>
    <property type="match status" value="1"/>
</dbReference>
<dbReference type="GO" id="GO:0003677">
    <property type="term" value="F:DNA binding"/>
    <property type="evidence" value="ECO:0007669"/>
    <property type="project" value="UniProtKB-KW"/>
</dbReference>
<sequence length="399" mass="46824">MIGKSRRTVYVYLRGHDERGIRTHIPDEVVGKVMSMLPIDEVYEVLEGFNTKNYTPNDIIGILSKAARDPEFRNLFLALASKILGDYLRGTSFKYVVTKDDVEHYEKLISQTRSKVTSKEHIAYLRRALADLGYELTPEKLKEYMLELQSENVNVARHTSYPLKVFIKEIIRPRDPQLAFLLYTSFKTPKGKTRYKPPALSLELLKKVYSEIEEPGAKAYFRILAETGLRTGELFGLTLEQVDLDRRIIYLMKDNQTKRAYISFIHEKTAQWIRNWYLTYREDFVNKYIMSLKKLKEANKELQDIDEEKWKSKFFPFSEDMIRESIRQAMGRVGVEFRLYDVRSFFASHLAKQGVSPLIINILQGRAPPQQFKILQEHYFVISMEELQKVYEEKAPTLQ</sequence>
<evidence type="ECO:0000256" key="2">
    <source>
        <dbReference type="ARBA" id="ARBA00023125"/>
    </source>
</evidence>
<evidence type="ECO:0000313" key="6">
    <source>
        <dbReference type="Proteomes" id="UP000298568"/>
    </source>
</evidence>
<dbReference type="InterPro" id="IPR002104">
    <property type="entry name" value="Integrase_catalytic"/>
</dbReference>
<keyword evidence="3" id="KW-0233">DNA recombination</keyword>
<organism evidence="5 6">
    <name type="scientific">Metallosphaera prunae</name>
    <dbReference type="NCBI Taxonomy" id="47304"/>
    <lineage>
        <taxon>Archaea</taxon>
        <taxon>Thermoproteota</taxon>
        <taxon>Thermoprotei</taxon>
        <taxon>Sulfolobales</taxon>
        <taxon>Sulfolobaceae</taxon>
        <taxon>Metallosphaera</taxon>
    </lineage>
</organism>
<evidence type="ECO:0000256" key="1">
    <source>
        <dbReference type="ARBA" id="ARBA00022908"/>
    </source>
</evidence>
<dbReference type="Gene3D" id="1.10.443.10">
    <property type="entry name" value="Intergrase catalytic core"/>
    <property type="match status" value="1"/>
</dbReference>
<dbReference type="Proteomes" id="UP000298568">
    <property type="component" value="Chromosome"/>
</dbReference>
<keyword evidence="1" id="KW-0229">DNA integration</keyword>
<keyword evidence="2" id="KW-0238">DNA-binding</keyword>
<dbReference type="EMBL" id="CP031156">
    <property type="protein sequence ID" value="QCO31249.1"/>
    <property type="molecule type" value="Genomic_DNA"/>
</dbReference>
<evidence type="ECO:0000256" key="3">
    <source>
        <dbReference type="ARBA" id="ARBA00023172"/>
    </source>
</evidence>
<dbReference type="GO" id="GO:0006310">
    <property type="term" value="P:DNA recombination"/>
    <property type="evidence" value="ECO:0007669"/>
    <property type="project" value="UniProtKB-KW"/>
</dbReference>
<accession>A0A4D8S6K7</accession>
<dbReference type="PANTHER" id="PTHR30349:SF41">
    <property type="entry name" value="INTEGRASE_RECOMBINASE PROTEIN MJ0367-RELATED"/>
    <property type="match status" value="1"/>
</dbReference>
<name>A0A4D8S6K7_METPR</name>
<feature type="domain" description="Tyr recombinase" evidence="4">
    <location>
        <begin position="195"/>
        <end position="392"/>
    </location>
</feature>
<dbReference type="InterPro" id="IPR013762">
    <property type="entry name" value="Integrase-like_cat_sf"/>
</dbReference>
<proteinExistence type="predicted"/>
<dbReference type="Pfam" id="PF00589">
    <property type="entry name" value="Phage_integrase"/>
    <property type="match status" value="1"/>
</dbReference>
<gene>
    <name evidence="5" type="ORF">DFR88_05935</name>
</gene>
<dbReference type="InterPro" id="IPR011010">
    <property type="entry name" value="DNA_brk_join_enz"/>
</dbReference>
<protein>
    <submittedName>
        <fullName evidence="5">Site-specific integrase</fullName>
    </submittedName>
</protein>
<dbReference type="PROSITE" id="PS51898">
    <property type="entry name" value="TYR_RECOMBINASE"/>
    <property type="match status" value="1"/>
</dbReference>
<dbReference type="PANTHER" id="PTHR30349">
    <property type="entry name" value="PHAGE INTEGRASE-RELATED"/>
    <property type="match status" value="1"/>
</dbReference>
<dbReference type="SUPFAM" id="SSF56349">
    <property type="entry name" value="DNA breaking-rejoining enzymes"/>
    <property type="match status" value="1"/>
</dbReference>
<evidence type="ECO:0000313" key="5">
    <source>
        <dbReference type="EMBL" id="QCO31249.1"/>
    </source>
</evidence>
<dbReference type="AlphaFoldDB" id="A0A4D8S6K7"/>
<dbReference type="GO" id="GO:0015074">
    <property type="term" value="P:DNA integration"/>
    <property type="evidence" value="ECO:0007669"/>
    <property type="project" value="UniProtKB-KW"/>
</dbReference>
<reference evidence="5 6" key="1">
    <citation type="submission" date="2018-07" db="EMBL/GenBank/DDBJ databases">
        <title>Complete Genome Sequences of Extremely Thermoacidophilic, Metal-Mobilizing Type-Strain Members of the Archaeal Family Sulfolobaceae: Acidianus brierleyi DSM-1651T, Acidianus sulfidivorans DSM-18786T, Metallosphaera hakonensis DSM-7519T, and Metallosphaera prunae DSM-10039T.</title>
        <authorList>
            <person name="Counts J.A."/>
            <person name="Kelly R.M."/>
        </authorList>
    </citation>
    <scope>NUCLEOTIDE SEQUENCE [LARGE SCALE GENOMIC DNA]</scope>
    <source>
        <strain evidence="5 6">Ron 12/II</strain>
    </source>
</reference>
<evidence type="ECO:0000259" key="4">
    <source>
        <dbReference type="PROSITE" id="PS51898"/>
    </source>
</evidence>
<dbReference type="InterPro" id="IPR050090">
    <property type="entry name" value="Tyrosine_recombinase_XerCD"/>
</dbReference>
<dbReference type="KEGG" id="mpru:DFR88_05935"/>
<keyword evidence="6" id="KW-1185">Reference proteome</keyword>